<feature type="domain" description="Neurotransmitter-gated ion-channel ligand-binding" evidence="6">
    <location>
        <begin position="14"/>
        <end position="165"/>
    </location>
</feature>
<keyword evidence="4 5" id="KW-0472">Membrane</keyword>
<evidence type="ECO:0000256" key="4">
    <source>
        <dbReference type="ARBA" id="ARBA00023136"/>
    </source>
</evidence>
<dbReference type="Gene3D" id="1.20.58.390">
    <property type="entry name" value="Neurotransmitter-gated ion-channel transmembrane domain"/>
    <property type="match status" value="1"/>
</dbReference>
<evidence type="ECO:0000256" key="1">
    <source>
        <dbReference type="ARBA" id="ARBA00004141"/>
    </source>
</evidence>
<evidence type="ECO:0000256" key="5">
    <source>
        <dbReference type="SAM" id="Phobius"/>
    </source>
</evidence>
<dbReference type="EMBL" id="LWCA01001180">
    <property type="protein sequence ID" value="OAF65707.1"/>
    <property type="molecule type" value="Genomic_DNA"/>
</dbReference>
<feature type="transmembrane region" description="Helical" evidence="5">
    <location>
        <begin position="226"/>
        <end position="249"/>
    </location>
</feature>
<dbReference type="InterPro" id="IPR006029">
    <property type="entry name" value="Neurotrans-gated_channel_TM"/>
</dbReference>
<dbReference type="Pfam" id="PF02931">
    <property type="entry name" value="Neur_chan_LBD"/>
    <property type="match status" value="1"/>
</dbReference>
<proteinExistence type="predicted"/>
<feature type="transmembrane region" description="Helical" evidence="5">
    <location>
        <begin position="196"/>
        <end position="214"/>
    </location>
</feature>
<feature type="domain" description="Neurotransmitter-gated ion-channel transmembrane" evidence="7">
    <location>
        <begin position="173"/>
        <end position="413"/>
    </location>
</feature>
<dbReference type="GO" id="GO:0005230">
    <property type="term" value="F:extracellular ligand-gated monoatomic ion channel activity"/>
    <property type="evidence" value="ECO:0007669"/>
    <property type="project" value="InterPro"/>
</dbReference>
<dbReference type="SUPFAM" id="SSF90112">
    <property type="entry name" value="Neurotransmitter-gated ion-channel transmembrane pore"/>
    <property type="match status" value="1"/>
</dbReference>
<evidence type="ECO:0000256" key="2">
    <source>
        <dbReference type="ARBA" id="ARBA00022692"/>
    </source>
</evidence>
<dbReference type="CDD" id="cd19051">
    <property type="entry name" value="LGIC_TM_cation"/>
    <property type="match status" value="1"/>
</dbReference>
<dbReference type="Proteomes" id="UP000078046">
    <property type="component" value="Unassembled WGS sequence"/>
</dbReference>
<comment type="subcellular location">
    <subcellularLocation>
        <location evidence="1">Membrane</location>
        <topology evidence="1">Multi-pass membrane protein</topology>
    </subcellularLocation>
</comment>
<dbReference type="GO" id="GO:0016020">
    <property type="term" value="C:membrane"/>
    <property type="evidence" value="ECO:0007669"/>
    <property type="project" value="UniProtKB-SubCell"/>
</dbReference>
<evidence type="ECO:0008006" key="10">
    <source>
        <dbReference type="Google" id="ProtNLM"/>
    </source>
</evidence>
<feature type="transmembrane region" description="Helical" evidence="5">
    <location>
        <begin position="168"/>
        <end position="190"/>
    </location>
</feature>
<evidence type="ECO:0000313" key="8">
    <source>
        <dbReference type="EMBL" id="OAF65707.1"/>
    </source>
</evidence>
<dbReference type="InterPro" id="IPR038050">
    <property type="entry name" value="Neuro_actylchol_rec"/>
</dbReference>
<dbReference type="InterPro" id="IPR006202">
    <property type="entry name" value="Neur_chan_lig-bd"/>
</dbReference>
<organism evidence="8 9">
    <name type="scientific">Intoshia linei</name>
    <dbReference type="NCBI Taxonomy" id="1819745"/>
    <lineage>
        <taxon>Eukaryota</taxon>
        <taxon>Metazoa</taxon>
        <taxon>Spiralia</taxon>
        <taxon>Lophotrochozoa</taxon>
        <taxon>Mesozoa</taxon>
        <taxon>Orthonectida</taxon>
        <taxon>Rhopaluridae</taxon>
        <taxon>Intoshia</taxon>
    </lineage>
</organism>
<dbReference type="PRINTS" id="PR00252">
    <property type="entry name" value="NRIONCHANNEL"/>
</dbReference>
<dbReference type="OrthoDB" id="6270741at2759"/>
<evidence type="ECO:0000313" key="9">
    <source>
        <dbReference type="Proteomes" id="UP000078046"/>
    </source>
</evidence>
<evidence type="ECO:0000259" key="7">
    <source>
        <dbReference type="Pfam" id="PF02932"/>
    </source>
</evidence>
<feature type="transmembrane region" description="Helical" evidence="5">
    <location>
        <begin position="261"/>
        <end position="282"/>
    </location>
</feature>
<evidence type="ECO:0000256" key="3">
    <source>
        <dbReference type="ARBA" id="ARBA00022989"/>
    </source>
</evidence>
<feature type="transmembrane region" description="Helical" evidence="5">
    <location>
        <begin position="398"/>
        <end position="419"/>
    </location>
</feature>
<dbReference type="InterPro" id="IPR006201">
    <property type="entry name" value="Neur_channel"/>
</dbReference>
<accession>A0A177AUM0</accession>
<dbReference type="FunFam" id="2.70.170.10:FF:000028">
    <property type="entry name" value="AcetylCholine Receptor"/>
    <property type="match status" value="1"/>
</dbReference>
<dbReference type="SUPFAM" id="SSF63712">
    <property type="entry name" value="Nicotinic receptor ligand binding domain-like"/>
    <property type="match status" value="1"/>
</dbReference>
<dbReference type="InterPro" id="IPR036719">
    <property type="entry name" value="Neuro-gated_channel_TM_sf"/>
</dbReference>
<protein>
    <recommendedName>
        <fullName evidence="10">Neurotransmitter-gated ion-channel ligand-binding domain-containing protein</fullName>
    </recommendedName>
</protein>
<dbReference type="Gene3D" id="2.70.170.10">
    <property type="entry name" value="Neurotransmitter-gated ion-channel ligand-binding domain"/>
    <property type="match status" value="1"/>
</dbReference>
<dbReference type="AlphaFoldDB" id="A0A177AUM0"/>
<reference evidence="8 9" key="1">
    <citation type="submission" date="2016-04" db="EMBL/GenBank/DDBJ databases">
        <title>The genome of Intoshia linei affirms orthonectids as highly simplified spiralians.</title>
        <authorList>
            <person name="Mikhailov K.V."/>
            <person name="Slusarev G.S."/>
            <person name="Nikitin M.A."/>
            <person name="Logacheva M.D."/>
            <person name="Penin A."/>
            <person name="Aleoshin V."/>
            <person name="Panchin Y.V."/>
        </authorList>
    </citation>
    <scope>NUCLEOTIDE SEQUENCE [LARGE SCALE GENOMIC DNA]</scope>
    <source>
        <strain evidence="8">Intl2013</strain>
        <tissue evidence="8">Whole animal</tissue>
    </source>
</reference>
<keyword evidence="2 5" id="KW-0812">Transmembrane</keyword>
<evidence type="ECO:0000259" key="6">
    <source>
        <dbReference type="Pfam" id="PF02931"/>
    </source>
</evidence>
<keyword evidence="3 5" id="KW-1133">Transmembrane helix</keyword>
<sequence>MNTIYCDFSHKFVKWVDENLKWNNKIFNVDEVTVSYGKIWTPEFALINSADKLIDNYENFNVVILSNGTVRWEPGGNFNSICRSDVRYYPFDTQVCQLIFGAWTYDTSMVNFTFMNETEMITSQYHKNGEWDIYQTKVERNEFFFNNSPHRKFSNLRFQIYIRRKHQFYILNIIIPGILTSIVLLTIFFSPPSQKIHIGVAALLSFRLYNLYVSDQIPHMANNIPLFAVYLTSIMTITIASLIATVVVLNIHDIGNKPMPHWVRILFIVFISRCLCMCHCFVPKSKKTNHLKNNIIFESNLRLKSCKKLLNSDVETKKKIKLFKKMKLNKNKHCVSRRHKRKSLSIQNVDTDQKLFRLMTNSFDTKKLREKDVSYEVKQVNDKIIEEWKIVSLIMDRLFFYIILLLLFITLILFFKPIILQ</sequence>
<keyword evidence="9" id="KW-1185">Reference proteome</keyword>
<dbReference type="PANTHER" id="PTHR18945">
    <property type="entry name" value="NEUROTRANSMITTER GATED ION CHANNEL"/>
    <property type="match status" value="1"/>
</dbReference>
<comment type="caution">
    <text evidence="8">The sequence shown here is derived from an EMBL/GenBank/DDBJ whole genome shotgun (WGS) entry which is preliminary data.</text>
</comment>
<dbReference type="GO" id="GO:0004888">
    <property type="term" value="F:transmembrane signaling receptor activity"/>
    <property type="evidence" value="ECO:0007669"/>
    <property type="project" value="InterPro"/>
</dbReference>
<dbReference type="Pfam" id="PF02932">
    <property type="entry name" value="Neur_chan_memb"/>
    <property type="match status" value="1"/>
</dbReference>
<dbReference type="InterPro" id="IPR036734">
    <property type="entry name" value="Neur_chan_lig-bd_sf"/>
</dbReference>
<name>A0A177AUM0_9BILA</name>
<gene>
    <name evidence="8" type="ORF">A3Q56_06577</name>
</gene>